<feature type="non-terminal residue" evidence="13">
    <location>
        <position position="1"/>
    </location>
</feature>
<dbReference type="SMART" id="SM00365">
    <property type="entry name" value="LRR_SD22"/>
    <property type="match status" value="9"/>
</dbReference>
<keyword evidence="8 11" id="KW-1133">Transmembrane helix</keyword>
<keyword evidence="6" id="KW-0732">Signal</keyword>
<dbReference type="SMART" id="SM00369">
    <property type="entry name" value="LRR_TYP"/>
    <property type="match status" value="13"/>
</dbReference>
<evidence type="ECO:0000256" key="8">
    <source>
        <dbReference type="ARBA" id="ARBA00022989"/>
    </source>
</evidence>
<keyword evidence="5 11" id="KW-0812">Transmembrane</keyword>
<dbReference type="PROSITE" id="PS51450">
    <property type="entry name" value="LRR"/>
    <property type="match status" value="1"/>
</dbReference>
<accession>A0A2G5CJ14</accession>
<feature type="transmembrane region" description="Helical" evidence="11">
    <location>
        <begin position="841"/>
        <end position="863"/>
    </location>
</feature>
<evidence type="ECO:0000256" key="1">
    <source>
        <dbReference type="ARBA" id="ARBA00004251"/>
    </source>
</evidence>
<dbReference type="GO" id="GO:0005886">
    <property type="term" value="C:plasma membrane"/>
    <property type="evidence" value="ECO:0007669"/>
    <property type="project" value="UniProtKB-SubCell"/>
</dbReference>
<dbReference type="Proteomes" id="UP000230069">
    <property type="component" value="Unassembled WGS sequence"/>
</dbReference>
<protein>
    <recommendedName>
        <fullName evidence="12">Disease resistance R13L4/SHOC-2-like LRR domain-containing protein</fullName>
    </recommendedName>
</protein>
<dbReference type="EMBL" id="KZ305068">
    <property type="protein sequence ID" value="PIA31291.1"/>
    <property type="molecule type" value="Genomic_DNA"/>
</dbReference>
<dbReference type="Pfam" id="PF13855">
    <property type="entry name" value="LRR_8"/>
    <property type="match status" value="3"/>
</dbReference>
<keyword evidence="9 11" id="KW-0472">Membrane</keyword>
<dbReference type="Gene3D" id="3.80.10.10">
    <property type="entry name" value="Ribonuclease Inhibitor"/>
    <property type="match status" value="4"/>
</dbReference>
<evidence type="ECO:0000256" key="9">
    <source>
        <dbReference type="ARBA" id="ARBA00023136"/>
    </source>
</evidence>
<evidence type="ECO:0000256" key="4">
    <source>
        <dbReference type="ARBA" id="ARBA00022614"/>
    </source>
</evidence>
<dbReference type="AlphaFoldDB" id="A0A2G5CJ14"/>
<keyword evidence="7" id="KW-0677">Repeat</keyword>
<dbReference type="InterPro" id="IPR001611">
    <property type="entry name" value="Leu-rich_rpt"/>
</dbReference>
<evidence type="ECO:0000256" key="6">
    <source>
        <dbReference type="ARBA" id="ARBA00022729"/>
    </source>
</evidence>
<dbReference type="Pfam" id="PF23598">
    <property type="entry name" value="LRR_14"/>
    <property type="match status" value="1"/>
</dbReference>
<keyword evidence="14" id="KW-1185">Reference proteome</keyword>
<evidence type="ECO:0000256" key="10">
    <source>
        <dbReference type="ARBA" id="ARBA00023180"/>
    </source>
</evidence>
<dbReference type="STRING" id="218851.A0A2G5CJ14"/>
<dbReference type="InterPro" id="IPR003591">
    <property type="entry name" value="Leu-rich_rpt_typical-subtyp"/>
</dbReference>
<organism evidence="13 14">
    <name type="scientific">Aquilegia coerulea</name>
    <name type="common">Rocky mountain columbine</name>
    <dbReference type="NCBI Taxonomy" id="218851"/>
    <lineage>
        <taxon>Eukaryota</taxon>
        <taxon>Viridiplantae</taxon>
        <taxon>Streptophyta</taxon>
        <taxon>Embryophyta</taxon>
        <taxon>Tracheophyta</taxon>
        <taxon>Spermatophyta</taxon>
        <taxon>Magnoliopsida</taxon>
        <taxon>Ranunculales</taxon>
        <taxon>Ranunculaceae</taxon>
        <taxon>Thalictroideae</taxon>
        <taxon>Aquilegia</taxon>
    </lineage>
</organism>
<dbReference type="FunFam" id="3.80.10.10:FF:000213">
    <property type="entry name" value="Tyrosine-sulfated glycopeptide receptor 1"/>
    <property type="match status" value="2"/>
</dbReference>
<feature type="domain" description="Disease resistance R13L4/SHOC-2-like LRR" evidence="12">
    <location>
        <begin position="143"/>
        <end position="278"/>
    </location>
</feature>
<evidence type="ECO:0000256" key="7">
    <source>
        <dbReference type="ARBA" id="ARBA00022737"/>
    </source>
</evidence>
<reference evidence="13 14" key="1">
    <citation type="submission" date="2017-09" db="EMBL/GenBank/DDBJ databases">
        <title>WGS assembly of Aquilegia coerulea Goldsmith.</title>
        <authorList>
            <person name="Hodges S."/>
            <person name="Kramer E."/>
            <person name="Nordborg M."/>
            <person name="Tomkins J."/>
            <person name="Borevitz J."/>
            <person name="Derieg N."/>
            <person name="Yan J."/>
            <person name="Mihaltcheva S."/>
            <person name="Hayes R.D."/>
            <person name="Rokhsar D."/>
        </authorList>
    </citation>
    <scope>NUCLEOTIDE SEQUENCE [LARGE SCALE GENOMIC DNA]</scope>
    <source>
        <strain evidence="14">cv. Goldsmith</strain>
    </source>
</reference>
<dbReference type="OrthoDB" id="1600340at2759"/>
<name>A0A2G5CJ14_AQUCA</name>
<evidence type="ECO:0000256" key="11">
    <source>
        <dbReference type="SAM" id="Phobius"/>
    </source>
</evidence>
<dbReference type="SUPFAM" id="SSF52058">
    <property type="entry name" value="L domain-like"/>
    <property type="match status" value="2"/>
</dbReference>
<comment type="subcellular location">
    <subcellularLocation>
        <location evidence="1">Cell membrane</location>
        <topology evidence="1">Single-pass type I membrane protein</topology>
    </subcellularLocation>
</comment>
<evidence type="ECO:0000313" key="13">
    <source>
        <dbReference type="EMBL" id="PIA31291.1"/>
    </source>
</evidence>
<sequence length="896" mass="99372">QDCCNWEGVSCDNFTRHVVKLDLRNPIILDRLRYFSSHPWSDKTYSEACLIAVELTYLNLSNAQFGGIVPHHLGNLSALHSLDLSTDDGLPPILLPVTISLNPITIPQPLTVDTLQWTSSLLSLRHLDMSGIDLSNIPPDSFQAISSYPSLLELHLSDCSLEMIPLFHSTLDNLTSLRILDLSKNKIQGTIPSAIQSMTSLEVLDLSNNKIQDPIPSAIRNLTSLEVLDLSSNKIQGPIPIAIRNLTSLKVLQLSNNNFSSNGSILDELKNLNKFKNLCKMSALKELSLYSNQLSGDIPVSVGNLSNLETLILGSNRFNGTVPESVGQLSQLRILSLSENQFHGVVSELHFARLSKLKELGMNSLSIKITSGWIPPFQLQQIGLASCDVGPQFPDWLRTQTGLKYLNMSNAGISDSIPDWFQNLTSLDILDLSSNQIYGKVPNFNGNIQELYLSSNRFDGSLPQVPFGLRGMDLSNNKINQPILVDIGYTLLNLRFLHLSNNSINGTIPSSLCNMLLLSSLDLSKNYLSGVLPHCLGGLTNLVVLDVTSNNISGTIQRSFCHLSGSLRSLHLKNNNFHGELFSSLQNCTGLFILDVSDNKFSGEIPTWIGQSLNSLRILRLSSNKYNGTLSPKLCHLNELQIFDIAGNELSGNIPSCFGNFTAMFFNQTDISHFLYDFSYQDKVSQIIKGRELEYTKTLLFLTSLDLSNNNFVGQIPKQLTNLSGLIGLNLSRNHLTGSIPKKIGQMRSLESLDFSNNHLSGTIPQSISEITSLVHLNLSNNNLSGPIPMGNQLQTLNDASIYNGNSELCGPPLDKKCTGEHDRKGREENNGDGYKFITTLFYIGMASGCVVGYCGFWCVLVFKKTWRYAYFRFIDDIHDWLFFTVAARKVRRNRN</sequence>
<dbReference type="Pfam" id="PF00560">
    <property type="entry name" value="LRR_1"/>
    <property type="match status" value="8"/>
</dbReference>
<keyword evidence="10" id="KW-0325">Glycoprotein</keyword>
<dbReference type="InParanoid" id="A0A2G5CJ14"/>
<dbReference type="InterPro" id="IPR032675">
    <property type="entry name" value="LRR_dom_sf"/>
</dbReference>
<dbReference type="SUPFAM" id="SSF52047">
    <property type="entry name" value="RNI-like"/>
    <property type="match status" value="1"/>
</dbReference>
<keyword evidence="4" id="KW-0433">Leucine-rich repeat</keyword>
<evidence type="ECO:0000256" key="3">
    <source>
        <dbReference type="ARBA" id="ARBA00022475"/>
    </source>
</evidence>
<evidence type="ECO:0000256" key="2">
    <source>
        <dbReference type="ARBA" id="ARBA00009592"/>
    </source>
</evidence>
<evidence type="ECO:0000259" key="12">
    <source>
        <dbReference type="Pfam" id="PF23598"/>
    </source>
</evidence>
<evidence type="ECO:0000313" key="14">
    <source>
        <dbReference type="Proteomes" id="UP000230069"/>
    </source>
</evidence>
<gene>
    <name evidence="13" type="ORF">AQUCO_05100076v1</name>
</gene>
<dbReference type="PRINTS" id="PR00019">
    <property type="entry name" value="LEURICHRPT"/>
</dbReference>
<dbReference type="FunFam" id="3.80.10.10:FF:000299">
    <property type="entry name" value="Piriformospora indica-insensitive protein 2"/>
    <property type="match status" value="1"/>
</dbReference>
<proteinExistence type="inferred from homology"/>
<dbReference type="PANTHER" id="PTHR48063:SF112">
    <property type="entry name" value="RECEPTOR LIKE PROTEIN 30-LIKE"/>
    <property type="match status" value="1"/>
</dbReference>
<keyword evidence="3" id="KW-1003">Cell membrane</keyword>
<dbReference type="PANTHER" id="PTHR48063">
    <property type="entry name" value="LRR RECEPTOR-LIKE KINASE"/>
    <property type="match status" value="1"/>
</dbReference>
<comment type="similarity">
    <text evidence="2">Belongs to the RLP family.</text>
</comment>
<evidence type="ECO:0000256" key="5">
    <source>
        <dbReference type="ARBA" id="ARBA00022692"/>
    </source>
</evidence>
<dbReference type="InterPro" id="IPR046956">
    <property type="entry name" value="RLP23-like"/>
</dbReference>
<dbReference type="InterPro" id="IPR055414">
    <property type="entry name" value="LRR_R13L4/SHOC2-like"/>
</dbReference>